<keyword evidence="1" id="KW-0812">Transmembrane</keyword>
<evidence type="ECO:0000256" key="1">
    <source>
        <dbReference type="SAM" id="Phobius"/>
    </source>
</evidence>
<comment type="caution">
    <text evidence="2">The sequence shown here is derived from an EMBL/GenBank/DDBJ whole genome shotgun (WGS) entry which is preliminary data.</text>
</comment>
<accession>W1XTA3</accession>
<keyword evidence="1" id="KW-0472">Membrane</keyword>
<name>W1XTA3_9ZZZZ</name>
<feature type="non-terminal residue" evidence="2">
    <location>
        <position position="1"/>
    </location>
</feature>
<dbReference type="EMBL" id="AZMM01012076">
    <property type="protein sequence ID" value="ETJ33462.1"/>
    <property type="molecule type" value="Genomic_DNA"/>
</dbReference>
<dbReference type="AlphaFoldDB" id="W1XTA3"/>
<gene>
    <name evidence="2" type="ORF">Q604_UNBC12076G0001</name>
</gene>
<feature type="transmembrane region" description="Helical" evidence="1">
    <location>
        <begin position="9"/>
        <end position="26"/>
    </location>
</feature>
<sequence>VIAGYQQFLNRLMIIIAITFTIVYVIKHHDLFFFAVLFFIVGWLTIRNAVKKLKYQETLLRD</sequence>
<keyword evidence="1" id="KW-1133">Transmembrane helix</keyword>
<protein>
    <submittedName>
        <fullName evidence="2">ABC superfamily ATP binding cassette transporter, membrane protein</fullName>
    </submittedName>
</protein>
<feature type="transmembrane region" description="Helical" evidence="1">
    <location>
        <begin position="32"/>
        <end position="50"/>
    </location>
</feature>
<organism evidence="2">
    <name type="scientific">human gut metagenome</name>
    <dbReference type="NCBI Taxonomy" id="408170"/>
    <lineage>
        <taxon>unclassified sequences</taxon>
        <taxon>metagenomes</taxon>
        <taxon>organismal metagenomes</taxon>
    </lineage>
</organism>
<reference evidence="2" key="1">
    <citation type="submission" date="2013-12" db="EMBL/GenBank/DDBJ databases">
        <title>A Varibaculum cambriense genome reconstructed from a premature infant gut community with otherwise low bacterial novelty that shifts toward anaerobic metabolism during the third week of life.</title>
        <authorList>
            <person name="Brown C.T."/>
            <person name="Sharon I."/>
            <person name="Thomas B.C."/>
            <person name="Castelle C.J."/>
            <person name="Morowitz M.J."/>
            <person name="Banfield J.F."/>
        </authorList>
    </citation>
    <scope>NUCLEOTIDE SEQUENCE</scope>
</reference>
<evidence type="ECO:0000313" key="2">
    <source>
        <dbReference type="EMBL" id="ETJ33462.1"/>
    </source>
</evidence>
<proteinExistence type="predicted"/>